<dbReference type="InterPro" id="IPR008927">
    <property type="entry name" value="6-PGluconate_DH-like_C_sf"/>
</dbReference>
<evidence type="ECO:0000259" key="9">
    <source>
        <dbReference type="SMART" id="SM00984"/>
    </source>
</evidence>
<dbReference type="PIRSF" id="PIRSF500136">
    <property type="entry name" value="UDP_ManNAc_DH"/>
    <property type="match status" value="1"/>
</dbReference>
<dbReference type="AlphaFoldDB" id="A0A075I5Z7"/>
<evidence type="ECO:0000256" key="7">
    <source>
        <dbReference type="ARBA" id="ARBA00049130"/>
    </source>
</evidence>
<reference evidence="10" key="1">
    <citation type="journal article" date="2014" name="Genome Biol. Evol.">
        <title>Pangenome evidence for extensive interdomain horizontal transfer affecting lineage core and shell genes in uncultured planktonic thaumarchaeota and euryarchaeota.</title>
        <authorList>
            <person name="Deschamps P."/>
            <person name="Zivanovic Y."/>
            <person name="Moreira D."/>
            <person name="Rodriguez-Valera F."/>
            <person name="Lopez-Garcia P."/>
        </authorList>
    </citation>
    <scope>NUCLEOTIDE SEQUENCE</scope>
</reference>
<organism evidence="10">
    <name type="scientific">uncultured marine thaumarchaeote SAT1000_24_E05</name>
    <dbReference type="NCBI Taxonomy" id="1456397"/>
    <lineage>
        <taxon>Archaea</taxon>
        <taxon>Nitrososphaerota</taxon>
        <taxon>environmental samples</taxon>
    </lineage>
</organism>
<dbReference type="PANTHER" id="PTHR43491">
    <property type="entry name" value="UDP-N-ACETYL-D-MANNOSAMINE DEHYDROGENASE"/>
    <property type="match status" value="1"/>
</dbReference>
<sequence>MENSKKIDTNDINQVKNSLADKSLKVCVVGIGRIGLPTALSFAKVGLQTIGMDINEQLVDSLNQGNFPLKDEPGYEDIFNNVIKNGNFSATTDINKAISGSDLILLSLPTPMSEKNIPNYSVLESVCKQLGDILQPNSLIVVESTIEPGFIENNLINILEGTNRLHAGKNFTIGVCPENANPGEILHDFTNLPRLVGGIDQQSTEIITMIYDFVFSVELIIMPDCKTANAVKLTTNVFRDVNIGFINELSLMFDKLGIDTLKVLDAAKRKYNFQIHYPGPGVGGPCLPINSYQFLNTAARTNSKLSIIEHARKINEKMPEYVINLTLDGFKISKKSIKDSSILILGISYKPDVKDIQLSPAEIIINKLKTLGAKIKIYDPYFKGSQVFGINVEQNIDDILSKVDAAIIVTAHKEFQEIDPKIFSKMKTPILIDSRGIIDTISAKNAGLVFRGLGRGI</sequence>
<dbReference type="SUPFAM" id="SSF48179">
    <property type="entry name" value="6-phosphogluconate dehydrogenase C-terminal domain-like"/>
    <property type="match status" value="1"/>
</dbReference>
<evidence type="ECO:0000256" key="6">
    <source>
        <dbReference type="ARBA" id="ARBA00030172"/>
    </source>
</evidence>
<dbReference type="SMART" id="SM00984">
    <property type="entry name" value="UDPG_MGDP_dh_C"/>
    <property type="match status" value="1"/>
</dbReference>
<dbReference type="InterPro" id="IPR014027">
    <property type="entry name" value="UDP-Glc/GDP-Man_DH_C"/>
</dbReference>
<feature type="domain" description="UDP-glucose/GDP-mannose dehydrogenase C-terminal" evidence="9">
    <location>
        <begin position="343"/>
        <end position="440"/>
    </location>
</feature>
<dbReference type="SUPFAM" id="SSF52413">
    <property type="entry name" value="UDP-glucose/GDP-mannose dehydrogenase C-terminal domain"/>
    <property type="match status" value="1"/>
</dbReference>
<dbReference type="InterPro" id="IPR014026">
    <property type="entry name" value="UDP-Glc/GDP-Man_DH_dimer"/>
</dbReference>
<dbReference type="InterPro" id="IPR036291">
    <property type="entry name" value="NAD(P)-bd_dom_sf"/>
</dbReference>
<dbReference type="GO" id="GO:0089714">
    <property type="term" value="F:UDP-N-acetyl-D-mannosamine dehydrogenase activity"/>
    <property type="evidence" value="ECO:0007669"/>
    <property type="project" value="UniProtKB-EC"/>
</dbReference>
<comment type="similarity">
    <text evidence="1 8">Belongs to the UDP-glucose/GDP-mannose dehydrogenase family.</text>
</comment>
<protein>
    <recommendedName>
        <fullName evidence="3">UDP-N-acetyl-D-mannosamine dehydrogenase</fullName>
        <ecNumber evidence="2">1.1.1.336</ecNumber>
    </recommendedName>
    <alternativeName>
        <fullName evidence="6">UDP-ManNAc 6-dehydrogenase</fullName>
    </alternativeName>
</protein>
<dbReference type="NCBIfam" id="TIGR03026">
    <property type="entry name" value="NDP-sugDHase"/>
    <property type="match status" value="1"/>
</dbReference>
<dbReference type="InterPro" id="IPR017476">
    <property type="entry name" value="UDP-Glc/GDP-Man"/>
</dbReference>
<evidence type="ECO:0000256" key="2">
    <source>
        <dbReference type="ARBA" id="ARBA00012935"/>
    </source>
</evidence>
<dbReference type="InterPro" id="IPR028359">
    <property type="entry name" value="UDP_ManNAc/GlcNAc_DH"/>
</dbReference>
<evidence type="ECO:0000256" key="8">
    <source>
        <dbReference type="PIRNR" id="PIRNR000124"/>
    </source>
</evidence>
<dbReference type="Pfam" id="PF03721">
    <property type="entry name" value="UDPG_MGDP_dh_N"/>
    <property type="match status" value="1"/>
</dbReference>
<dbReference type="Pfam" id="PF03720">
    <property type="entry name" value="UDPG_MGDP_dh_C"/>
    <property type="match status" value="1"/>
</dbReference>
<evidence type="ECO:0000256" key="3">
    <source>
        <dbReference type="ARBA" id="ARBA00016796"/>
    </source>
</evidence>
<dbReference type="GO" id="GO:0051287">
    <property type="term" value="F:NAD binding"/>
    <property type="evidence" value="ECO:0007669"/>
    <property type="project" value="InterPro"/>
</dbReference>
<evidence type="ECO:0000256" key="4">
    <source>
        <dbReference type="ARBA" id="ARBA00023002"/>
    </source>
</evidence>
<keyword evidence="4" id="KW-0560">Oxidoreductase</keyword>
<dbReference type="GO" id="GO:0016628">
    <property type="term" value="F:oxidoreductase activity, acting on the CH-CH group of donors, NAD or NADP as acceptor"/>
    <property type="evidence" value="ECO:0007669"/>
    <property type="project" value="InterPro"/>
</dbReference>
<dbReference type="InterPro" id="IPR036220">
    <property type="entry name" value="UDP-Glc/GDP-Man_DH_C_sf"/>
</dbReference>
<dbReference type="Gene3D" id="3.40.50.720">
    <property type="entry name" value="NAD(P)-binding Rossmann-like Domain"/>
    <property type="match status" value="2"/>
</dbReference>
<dbReference type="PANTHER" id="PTHR43491:SF2">
    <property type="entry name" value="UDP-N-ACETYL-D-MANNOSAMINE DEHYDROGENASE"/>
    <property type="match status" value="1"/>
</dbReference>
<name>A0A075I5Z7_9ARCH</name>
<proteinExistence type="inferred from homology"/>
<dbReference type="Pfam" id="PF00984">
    <property type="entry name" value="UDPG_MGDP_dh"/>
    <property type="match status" value="1"/>
</dbReference>
<dbReference type="InterPro" id="IPR001732">
    <property type="entry name" value="UDP-Glc/GDP-Man_DH_N"/>
</dbReference>
<accession>A0A075I5Z7</accession>
<dbReference type="SUPFAM" id="SSF51735">
    <property type="entry name" value="NAD(P)-binding Rossmann-fold domains"/>
    <property type="match status" value="1"/>
</dbReference>
<evidence type="ECO:0000313" key="10">
    <source>
        <dbReference type="EMBL" id="AIF24096.1"/>
    </source>
</evidence>
<comment type="catalytic activity">
    <reaction evidence="7">
        <text>UDP-N-acetyl-alpha-D-mannosamine + 2 NAD(+) + H2O = UDP-N-acetyl-alpha-D-mannosaminouronate + 2 NADH + 3 H(+)</text>
        <dbReference type="Rhea" id="RHEA:25780"/>
        <dbReference type="ChEBI" id="CHEBI:15377"/>
        <dbReference type="ChEBI" id="CHEBI:15378"/>
        <dbReference type="ChEBI" id="CHEBI:57540"/>
        <dbReference type="ChEBI" id="CHEBI:57945"/>
        <dbReference type="ChEBI" id="CHEBI:68623"/>
        <dbReference type="ChEBI" id="CHEBI:70731"/>
        <dbReference type="EC" id="1.1.1.336"/>
    </reaction>
</comment>
<dbReference type="PIRSF" id="PIRSF000124">
    <property type="entry name" value="UDPglc_GDPman_dh"/>
    <property type="match status" value="1"/>
</dbReference>
<gene>
    <name evidence="10" type="primary">wecC</name>
</gene>
<dbReference type="EMBL" id="KF901250">
    <property type="protein sequence ID" value="AIF24096.1"/>
    <property type="molecule type" value="Genomic_DNA"/>
</dbReference>
<keyword evidence="5" id="KW-0520">NAD</keyword>
<evidence type="ECO:0000256" key="5">
    <source>
        <dbReference type="ARBA" id="ARBA00023027"/>
    </source>
</evidence>
<dbReference type="GO" id="GO:0000271">
    <property type="term" value="P:polysaccharide biosynthetic process"/>
    <property type="evidence" value="ECO:0007669"/>
    <property type="project" value="InterPro"/>
</dbReference>
<dbReference type="EC" id="1.1.1.336" evidence="2"/>
<evidence type="ECO:0000256" key="1">
    <source>
        <dbReference type="ARBA" id="ARBA00006601"/>
    </source>
</evidence>